<feature type="region of interest" description="Disordered" evidence="1">
    <location>
        <begin position="1"/>
        <end position="47"/>
    </location>
</feature>
<comment type="caution">
    <text evidence="2">The sequence shown here is derived from an EMBL/GenBank/DDBJ whole genome shotgun (WGS) entry which is preliminary data.</text>
</comment>
<organism evidence="2 3">
    <name type="scientific">Cudoniella acicularis</name>
    <dbReference type="NCBI Taxonomy" id="354080"/>
    <lineage>
        <taxon>Eukaryota</taxon>
        <taxon>Fungi</taxon>
        <taxon>Dikarya</taxon>
        <taxon>Ascomycota</taxon>
        <taxon>Pezizomycotina</taxon>
        <taxon>Leotiomycetes</taxon>
        <taxon>Helotiales</taxon>
        <taxon>Tricladiaceae</taxon>
        <taxon>Cudoniella</taxon>
    </lineage>
</organism>
<dbReference type="EMBL" id="JAAMPI010000065">
    <property type="protein sequence ID" value="KAF4636452.1"/>
    <property type="molecule type" value="Genomic_DNA"/>
</dbReference>
<keyword evidence="3" id="KW-1185">Reference proteome</keyword>
<evidence type="ECO:0000313" key="2">
    <source>
        <dbReference type="EMBL" id="KAF4636452.1"/>
    </source>
</evidence>
<protein>
    <submittedName>
        <fullName evidence="2">Uncharacterized protein</fullName>
    </submittedName>
</protein>
<evidence type="ECO:0000256" key="1">
    <source>
        <dbReference type="SAM" id="MobiDB-lite"/>
    </source>
</evidence>
<feature type="compositionally biased region" description="Low complexity" evidence="1">
    <location>
        <begin position="180"/>
        <end position="192"/>
    </location>
</feature>
<evidence type="ECO:0000313" key="3">
    <source>
        <dbReference type="Proteomes" id="UP000566819"/>
    </source>
</evidence>
<name>A0A8H4RUW5_9HELO</name>
<accession>A0A8H4RUW5</accession>
<dbReference type="Proteomes" id="UP000566819">
    <property type="component" value="Unassembled WGS sequence"/>
</dbReference>
<dbReference type="OrthoDB" id="3443855at2759"/>
<gene>
    <name evidence="2" type="ORF">G7Y89_g1638</name>
</gene>
<reference evidence="2 3" key="1">
    <citation type="submission" date="2020-03" db="EMBL/GenBank/DDBJ databases">
        <title>Draft Genome Sequence of Cudoniella acicularis.</title>
        <authorList>
            <person name="Buettner E."/>
            <person name="Kellner H."/>
        </authorList>
    </citation>
    <scope>NUCLEOTIDE SEQUENCE [LARGE SCALE GENOMIC DNA]</scope>
    <source>
        <strain evidence="2 3">DSM 108380</strain>
    </source>
</reference>
<sequence length="522" mass="57613">MPRHDPYTPFTGSHKPGGSSRSHPDATAYTKPSTQVMPSRVDQKISRPTQVMPSKLDQYSHVPPLTDAAMAARQTQYQSLPPHKRAKQEEWAQNFLRNSGICPAGWQWLREGPGYRCQGGHHFITDQLIAKGRGGFYEMNRGVREKAIPGVGSPLNPETWGGPFYYSPGMKPAQAPGGTPQAQSVQQAPSAGPGYGGPPPQSFLKSNLDVSMAAKQTRYNTLSGEERKQQDKWVHSFLKVTGVCPQGARWIRQRSGYICDASIHCITDQLIAEGKGGYLEDAFMSREMRYGRSGVGSVMVDSKMWAGPYYPDQNGIYPGTRRYGQQMQYNAAAGILGYPANSSPTAPGKTSKSVFTSTYDLKMAAKQAKYGNLSRDEKVKQDQWAKGYLENFGVCVMGVPWKRDGRGYVCEGYNHYISDELIAEGKGRFLSRQNIEEGPYLVKGRHAARGDYKNWFGPYYRDELLASKYGAAMMGWGCRQPGNRRDVAGLMRQYNSGGGALPGGYPGGGAGQYPLPQNNNRY</sequence>
<proteinExistence type="predicted"/>
<dbReference type="AlphaFoldDB" id="A0A8H4RUW5"/>
<feature type="region of interest" description="Disordered" evidence="1">
    <location>
        <begin position="171"/>
        <end position="202"/>
    </location>
</feature>